<dbReference type="Pfam" id="PF13837">
    <property type="entry name" value="Myb_DNA-bind_4"/>
    <property type="match status" value="1"/>
</dbReference>
<dbReference type="GeneID" id="120441784"/>
<name>A0AAZ1XNV5_OREAU</name>
<dbReference type="FunFam" id="1.10.10.60:FF:000032">
    <property type="entry name" value="Zinc finger and SCAN domain-containing 20"/>
    <property type="match status" value="1"/>
</dbReference>
<feature type="compositionally biased region" description="Polar residues" evidence="1">
    <location>
        <begin position="186"/>
        <end position="196"/>
    </location>
</feature>
<dbReference type="AlphaFoldDB" id="A0AAZ1XNV5"/>
<feature type="compositionally biased region" description="Low complexity" evidence="1">
    <location>
        <begin position="168"/>
        <end position="183"/>
    </location>
</feature>
<dbReference type="Proteomes" id="UP000472276">
    <property type="component" value="Unassembled WGS sequence"/>
</dbReference>
<feature type="region of interest" description="Disordered" evidence="1">
    <location>
        <begin position="118"/>
        <end position="206"/>
    </location>
</feature>
<evidence type="ECO:0000256" key="1">
    <source>
        <dbReference type="SAM" id="MobiDB-lite"/>
    </source>
</evidence>
<dbReference type="KEGG" id="oau:120441784"/>
<gene>
    <name evidence="3" type="primary">LOC120441784</name>
</gene>
<reference evidence="4" key="1">
    <citation type="submission" date="2020-03" db="EMBL/GenBank/DDBJ databases">
        <title>Evolution of repeat sequences and sex chromosomes of tilapia species revealed by chromosome-level genomes.</title>
        <authorList>
            <person name="Xu L."/>
            <person name="Tao W."/>
            <person name="Wang D."/>
            <person name="Zhou Q."/>
        </authorList>
    </citation>
    <scope>NUCLEOTIDE SEQUENCE [LARGE SCALE GENOMIC DNA]</scope>
    <source>
        <strain evidence="4">Israel</strain>
    </source>
</reference>
<feature type="compositionally biased region" description="Low complexity" evidence="1">
    <location>
        <begin position="125"/>
        <end position="147"/>
    </location>
</feature>
<keyword evidence="4" id="KW-1185">Reference proteome</keyword>
<evidence type="ECO:0000313" key="4">
    <source>
        <dbReference type="Proteomes" id="UP000472276"/>
    </source>
</evidence>
<feature type="region of interest" description="Disordered" evidence="1">
    <location>
        <begin position="306"/>
        <end position="355"/>
    </location>
</feature>
<feature type="domain" description="Myb/SANT-like DNA-binding" evidence="2">
    <location>
        <begin position="10"/>
        <end position="99"/>
    </location>
</feature>
<organism evidence="3 4">
    <name type="scientific">Oreochromis aureus</name>
    <name type="common">Israeli tilapia</name>
    <name type="synonym">Chromis aureus</name>
    <dbReference type="NCBI Taxonomy" id="47969"/>
    <lineage>
        <taxon>Eukaryota</taxon>
        <taxon>Metazoa</taxon>
        <taxon>Chordata</taxon>
        <taxon>Craniata</taxon>
        <taxon>Vertebrata</taxon>
        <taxon>Euteleostomi</taxon>
        <taxon>Actinopterygii</taxon>
        <taxon>Neopterygii</taxon>
        <taxon>Teleostei</taxon>
        <taxon>Neoteleostei</taxon>
        <taxon>Acanthomorphata</taxon>
        <taxon>Ovalentaria</taxon>
        <taxon>Cichlomorphae</taxon>
        <taxon>Cichliformes</taxon>
        <taxon>Cichlidae</taxon>
        <taxon>African cichlids</taxon>
        <taxon>Pseudocrenilabrinae</taxon>
        <taxon>Oreochromini</taxon>
        <taxon>Oreochromis</taxon>
    </lineage>
</organism>
<reference evidence="3" key="3">
    <citation type="submission" date="2025-09" db="UniProtKB">
        <authorList>
            <consortium name="Ensembl"/>
        </authorList>
    </citation>
    <scope>IDENTIFICATION</scope>
</reference>
<dbReference type="InterPro" id="IPR044822">
    <property type="entry name" value="Myb_DNA-bind_4"/>
</dbReference>
<dbReference type="PANTHER" id="PTHR47595">
    <property type="entry name" value="HEAT SHOCK 70 KDA PROTEIN 14"/>
    <property type="match status" value="1"/>
</dbReference>
<accession>A0AAZ1XNV5</accession>
<dbReference type="PANTHER" id="PTHR47595:SF1">
    <property type="entry name" value="MYB_SANT-LIKE DNA-BINDING DOMAIN-CONTAINING PROTEIN"/>
    <property type="match status" value="1"/>
</dbReference>
<dbReference type="Ensembl" id="ENSOABT00000085665.1">
    <property type="protein sequence ID" value="ENSOABP00000069275.1"/>
    <property type="gene ID" value="ENSOABG00000027539.1"/>
</dbReference>
<dbReference type="Gene3D" id="1.10.10.60">
    <property type="entry name" value="Homeodomain-like"/>
    <property type="match status" value="1"/>
</dbReference>
<proteinExistence type="predicted"/>
<evidence type="ECO:0000259" key="2">
    <source>
        <dbReference type="Pfam" id="PF13837"/>
    </source>
</evidence>
<reference evidence="3" key="2">
    <citation type="submission" date="2025-08" db="UniProtKB">
        <authorList>
            <consortium name="Ensembl"/>
        </authorList>
    </citation>
    <scope>IDENTIFICATION</scope>
</reference>
<feature type="compositionally biased region" description="Basic and acidic residues" evidence="1">
    <location>
        <begin position="325"/>
        <end position="335"/>
    </location>
</feature>
<feature type="compositionally biased region" description="Polar residues" evidence="1">
    <location>
        <begin position="336"/>
        <end position="347"/>
    </location>
</feature>
<dbReference type="RefSeq" id="XP_039473118.1">
    <property type="nucleotide sequence ID" value="XM_039617184.1"/>
</dbReference>
<protein>
    <recommendedName>
        <fullName evidence="2">Myb/SANT-like DNA-binding domain-containing protein</fullName>
    </recommendedName>
</protein>
<sequence>MAAETGDGASQWTETEVAELISIWGDNSIQAKLEGSYRNRAVFECIAKEMIERGHRRTWLQCQRKIKSLRAKFKEAKDINKRSGRGRVTCPFYDELDRILGDKPSCQPIELIDSSIETAEEEPESPGASTSPGVSASPGASASPAPSLNSEKGACTLGEDTPVSLTFDSASDESSSSAVSADNSIKKNAQTRNTSAKSRKRKSKMESTLEIFADKITSALKNDESELLLKMQAAQHEHDLKVLSMLTQLITRQQPPFYQQAVQAPHLYCPTQSSLIHSTPYPMASTQSPPFEMSNQSLSFQQDLAQPLPFGNALPPSHNLGQPFRPERPNPRDQAQHASFNQAFTSSYPPPDEQD</sequence>
<evidence type="ECO:0000313" key="3">
    <source>
        <dbReference type="Ensembl" id="ENSOABP00000069275.1"/>
    </source>
</evidence>